<evidence type="ECO:0000313" key="3">
    <source>
        <dbReference type="Proteomes" id="UP000193067"/>
    </source>
</evidence>
<feature type="region of interest" description="Disordered" evidence="1">
    <location>
        <begin position="1"/>
        <end position="25"/>
    </location>
</feature>
<keyword evidence="3" id="KW-1185">Reference proteome</keyword>
<name>A0A1Y2ITM4_TRAC3</name>
<feature type="region of interest" description="Disordered" evidence="1">
    <location>
        <begin position="80"/>
        <end position="194"/>
    </location>
</feature>
<dbReference type="Proteomes" id="UP000193067">
    <property type="component" value="Unassembled WGS sequence"/>
</dbReference>
<protein>
    <submittedName>
        <fullName evidence="2">Uncharacterized protein</fullName>
    </submittedName>
</protein>
<gene>
    <name evidence="2" type="ORF">PYCCODRAFT_166270</name>
</gene>
<feature type="compositionally biased region" description="Polar residues" evidence="1">
    <location>
        <begin position="1"/>
        <end position="12"/>
    </location>
</feature>
<evidence type="ECO:0000313" key="2">
    <source>
        <dbReference type="EMBL" id="OSD03984.1"/>
    </source>
</evidence>
<accession>A0A1Y2ITM4</accession>
<feature type="compositionally biased region" description="Polar residues" evidence="1">
    <location>
        <begin position="123"/>
        <end position="148"/>
    </location>
</feature>
<organism evidence="2 3">
    <name type="scientific">Trametes coccinea (strain BRFM310)</name>
    <name type="common">Pycnoporus coccineus</name>
    <dbReference type="NCBI Taxonomy" id="1353009"/>
    <lineage>
        <taxon>Eukaryota</taxon>
        <taxon>Fungi</taxon>
        <taxon>Dikarya</taxon>
        <taxon>Basidiomycota</taxon>
        <taxon>Agaricomycotina</taxon>
        <taxon>Agaricomycetes</taxon>
        <taxon>Polyporales</taxon>
        <taxon>Polyporaceae</taxon>
        <taxon>Trametes</taxon>
    </lineage>
</organism>
<reference evidence="2 3" key="1">
    <citation type="journal article" date="2015" name="Biotechnol. Biofuels">
        <title>Enhanced degradation of softwood versus hardwood by the white-rot fungus Pycnoporus coccineus.</title>
        <authorList>
            <person name="Couturier M."/>
            <person name="Navarro D."/>
            <person name="Chevret D."/>
            <person name="Henrissat B."/>
            <person name="Piumi F."/>
            <person name="Ruiz-Duenas F.J."/>
            <person name="Martinez A.T."/>
            <person name="Grigoriev I.V."/>
            <person name="Riley R."/>
            <person name="Lipzen A."/>
            <person name="Berrin J.G."/>
            <person name="Master E.R."/>
            <person name="Rosso M.N."/>
        </authorList>
    </citation>
    <scope>NUCLEOTIDE SEQUENCE [LARGE SCALE GENOMIC DNA]</scope>
    <source>
        <strain evidence="2 3">BRFM310</strain>
    </source>
</reference>
<sequence>MVPSAESLQGQLQMHRPPLPLPLSESDWAARSGSLSARASASTDRASLGLLLCWASSLPGWAHRSIAAAALALALALSPSPPPSPTPDNSPSARPRSLLSSTSPRSIAVSVPVPRPARRPQATAGQSQTNSLLPPATANSPRRPSQLLSPAPPPHMPTNVRASFQPSVDVPTDPSCMRTCLSQHQSDQHSTRAP</sequence>
<evidence type="ECO:0000256" key="1">
    <source>
        <dbReference type="SAM" id="MobiDB-lite"/>
    </source>
</evidence>
<dbReference type="EMBL" id="KZ084098">
    <property type="protein sequence ID" value="OSD03984.1"/>
    <property type="molecule type" value="Genomic_DNA"/>
</dbReference>
<feature type="compositionally biased region" description="Low complexity" evidence="1">
    <location>
        <begin position="89"/>
        <end position="112"/>
    </location>
</feature>
<proteinExistence type="predicted"/>
<dbReference type="AlphaFoldDB" id="A0A1Y2ITM4"/>